<keyword evidence="5 7" id="KW-1133">Transmembrane helix</keyword>
<sequence length="408" mass="42895">MDMSRAQEIQHQLTIGRLDDDSRHDQGCEGRPEPEEQEPATPRRGKRRRGVRWWALVAADMLLLLWGQAMATLLGRLYYNSGGGSMWVATLAQSAGAPLLLVPLLLTPRAAAGEPRPAAGRVAAACAGIGLLIGCDNLMYSYAMLYLPVSTFSLLSASQLAFNAVTSRLLNAQRFTAPILNSVVVLTFSAALLSVGGSASDGTASRVPPGKQALGLALTLSASAAYALVLSLFEVTFDKVVRARTLRWVLTVQVGTNVAASAVSVAALLASGEWRAIPGEAAGFKGGRVTYAATLAGIAVGWQAATLGAVRLITRVSSLFASVTSTVALPLVPIFAVVLFGDEMTGVKMVAMLIAVWGFLSYVYQHYLDDRRAAAGKEESARAEGISVCAARMASQTIVPARESDVGA</sequence>
<protein>
    <recommendedName>
        <fullName evidence="7">Probable purine permease</fullName>
    </recommendedName>
</protein>
<feature type="region of interest" description="Disordered" evidence="8">
    <location>
        <begin position="1"/>
        <end position="44"/>
    </location>
</feature>
<feature type="compositionally biased region" description="Basic and acidic residues" evidence="8">
    <location>
        <begin position="17"/>
        <end position="34"/>
    </location>
</feature>
<feature type="transmembrane region" description="Helical" evidence="7">
    <location>
        <begin position="319"/>
        <end position="340"/>
    </location>
</feature>
<evidence type="ECO:0000256" key="8">
    <source>
        <dbReference type="SAM" id="MobiDB-lite"/>
    </source>
</evidence>
<evidence type="ECO:0000256" key="1">
    <source>
        <dbReference type="ARBA" id="ARBA00004141"/>
    </source>
</evidence>
<dbReference type="Pfam" id="PF16913">
    <property type="entry name" value="PUNUT"/>
    <property type="match status" value="1"/>
</dbReference>
<dbReference type="GO" id="GO:0005345">
    <property type="term" value="F:purine nucleobase transmembrane transporter activity"/>
    <property type="evidence" value="ECO:0007669"/>
    <property type="project" value="UniProtKB-UniRule"/>
</dbReference>
<feature type="transmembrane region" description="Helical" evidence="7">
    <location>
        <begin position="213"/>
        <end position="233"/>
    </location>
</feature>
<gene>
    <name evidence="9" type="ORF">PVAP13_7NG232800</name>
</gene>
<evidence type="ECO:0000256" key="2">
    <source>
        <dbReference type="ARBA" id="ARBA00006213"/>
    </source>
</evidence>
<dbReference type="EMBL" id="CM029050">
    <property type="protein sequence ID" value="KAG2566926.1"/>
    <property type="molecule type" value="Genomic_DNA"/>
</dbReference>
<feature type="transmembrane region" description="Helical" evidence="7">
    <location>
        <begin position="53"/>
        <end position="74"/>
    </location>
</feature>
<dbReference type="OrthoDB" id="681253at2759"/>
<evidence type="ECO:0000313" key="10">
    <source>
        <dbReference type="Proteomes" id="UP000823388"/>
    </source>
</evidence>
<comment type="similarity">
    <text evidence="2 7">Belongs to the purine permeases (TC 2.A.7.14) family.</text>
</comment>
<dbReference type="GO" id="GO:0015211">
    <property type="term" value="F:purine nucleoside transmembrane transporter activity"/>
    <property type="evidence" value="ECO:0007669"/>
    <property type="project" value="UniProtKB-UniRule"/>
</dbReference>
<feature type="transmembrane region" description="Helical" evidence="7">
    <location>
        <begin position="175"/>
        <end position="193"/>
    </location>
</feature>
<organism evidence="9 10">
    <name type="scientific">Panicum virgatum</name>
    <name type="common">Blackwell switchgrass</name>
    <dbReference type="NCBI Taxonomy" id="38727"/>
    <lineage>
        <taxon>Eukaryota</taxon>
        <taxon>Viridiplantae</taxon>
        <taxon>Streptophyta</taxon>
        <taxon>Embryophyta</taxon>
        <taxon>Tracheophyta</taxon>
        <taxon>Spermatophyta</taxon>
        <taxon>Magnoliopsida</taxon>
        <taxon>Liliopsida</taxon>
        <taxon>Poales</taxon>
        <taxon>Poaceae</taxon>
        <taxon>PACMAD clade</taxon>
        <taxon>Panicoideae</taxon>
        <taxon>Panicodae</taxon>
        <taxon>Paniceae</taxon>
        <taxon>Panicinae</taxon>
        <taxon>Panicum</taxon>
        <taxon>Panicum sect. Hiantes</taxon>
    </lineage>
</organism>
<feature type="transmembrane region" description="Helical" evidence="7">
    <location>
        <begin position="145"/>
        <end position="163"/>
    </location>
</feature>
<evidence type="ECO:0000256" key="6">
    <source>
        <dbReference type="ARBA" id="ARBA00023136"/>
    </source>
</evidence>
<evidence type="ECO:0000256" key="3">
    <source>
        <dbReference type="ARBA" id="ARBA00022448"/>
    </source>
</evidence>
<dbReference type="Proteomes" id="UP000823388">
    <property type="component" value="Chromosome 7N"/>
</dbReference>
<evidence type="ECO:0000256" key="7">
    <source>
        <dbReference type="RuleBase" id="RU368015"/>
    </source>
</evidence>
<feature type="transmembrane region" description="Helical" evidence="7">
    <location>
        <begin position="289"/>
        <end position="312"/>
    </location>
</feature>
<dbReference type="PANTHER" id="PTHR31376:SF49">
    <property type="entry name" value="PURINE PERMEASE-RELATED"/>
    <property type="match status" value="1"/>
</dbReference>
<feature type="transmembrane region" description="Helical" evidence="7">
    <location>
        <begin position="346"/>
        <end position="364"/>
    </location>
</feature>
<evidence type="ECO:0000256" key="4">
    <source>
        <dbReference type="ARBA" id="ARBA00022692"/>
    </source>
</evidence>
<reference evidence="9" key="1">
    <citation type="submission" date="2020-05" db="EMBL/GenBank/DDBJ databases">
        <title>WGS assembly of Panicum virgatum.</title>
        <authorList>
            <person name="Lovell J.T."/>
            <person name="Jenkins J."/>
            <person name="Shu S."/>
            <person name="Juenger T.E."/>
            <person name="Schmutz J."/>
        </authorList>
    </citation>
    <scope>NUCLEOTIDE SEQUENCE</scope>
    <source>
        <strain evidence="9">AP13</strain>
    </source>
</reference>
<keyword evidence="4 7" id="KW-0812">Transmembrane</keyword>
<feature type="transmembrane region" description="Helical" evidence="7">
    <location>
        <begin position="86"/>
        <end position="106"/>
    </location>
</feature>
<dbReference type="InterPro" id="IPR037185">
    <property type="entry name" value="EmrE-like"/>
</dbReference>
<feature type="transmembrane region" description="Helical" evidence="7">
    <location>
        <begin position="245"/>
        <end position="269"/>
    </location>
</feature>
<name>A0A8T0Q7J9_PANVG</name>
<feature type="transmembrane region" description="Helical" evidence="7">
    <location>
        <begin position="118"/>
        <end position="139"/>
    </location>
</feature>
<dbReference type="GO" id="GO:0016020">
    <property type="term" value="C:membrane"/>
    <property type="evidence" value="ECO:0007669"/>
    <property type="project" value="UniProtKB-SubCell"/>
</dbReference>
<dbReference type="InterPro" id="IPR030182">
    <property type="entry name" value="PUP_plant"/>
</dbReference>
<proteinExistence type="inferred from homology"/>
<comment type="caution">
    <text evidence="9">The sequence shown here is derived from an EMBL/GenBank/DDBJ whole genome shotgun (WGS) entry which is preliminary data.</text>
</comment>
<accession>A0A8T0Q7J9</accession>
<dbReference type="AlphaFoldDB" id="A0A8T0Q7J9"/>
<keyword evidence="6 7" id="KW-0472">Membrane</keyword>
<evidence type="ECO:0000256" key="5">
    <source>
        <dbReference type="ARBA" id="ARBA00022989"/>
    </source>
</evidence>
<keyword evidence="3 7" id="KW-0813">Transport</keyword>
<dbReference type="PANTHER" id="PTHR31376">
    <property type="entry name" value="OS09G0467300 PROTEIN-RELATED"/>
    <property type="match status" value="1"/>
</dbReference>
<dbReference type="SUPFAM" id="SSF103481">
    <property type="entry name" value="Multidrug resistance efflux transporter EmrE"/>
    <property type="match status" value="1"/>
</dbReference>
<comment type="subcellular location">
    <subcellularLocation>
        <location evidence="1 7">Membrane</location>
        <topology evidence="1 7">Multi-pass membrane protein</topology>
    </subcellularLocation>
</comment>
<keyword evidence="10" id="KW-1185">Reference proteome</keyword>
<evidence type="ECO:0000313" key="9">
    <source>
        <dbReference type="EMBL" id="KAG2566926.1"/>
    </source>
</evidence>